<dbReference type="SUPFAM" id="SSF47413">
    <property type="entry name" value="lambda repressor-like DNA-binding domains"/>
    <property type="match status" value="1"/>
</dbReference>
<dbReference type="RefSeq" id="WP_142276536.1">
    <property type="nucleotide sequence ID" value="NZ_JACKVH010000016.1"/>
</dbReference>
<dbReference type="AlphaFoldDB" id="A0AA41XQY4"/>
<dbReference type="InterPro" id="IPR001387">
    <property type="entry name" value="Cro/C1-type_HTH"/>
</dbReference>
<feature type="domain" description="HTH cro/C1-type" evidence="1">
    <location>
        <begin position="15"/>
        <end position="74"/>
    </location>
</feature>
<sequence length="176" mass="19834">MSDRPPSEAAFVESLKKHRDIAHMTQAELAERMRRGGFRWHPATVYKVENGERQIQLAEAIELARIFGTDVEAMTESDHDAAELRGYRRDLAGQRDSALHSLSMLENLRKILAAELARVDLARLEADEVALLKVEANPPSEIQEALVKGRDGLAMWSKLTQDIQLGSLRRKLQEGH</sequence>
<dbReference type="GO" id="GO:0003677">
    <property type="term" value="F:DNA binding"/>
    <property type="evidence" value="ECO:0007669"/>
    <property type="project" value="InterPro"/>
</dbReference>
<reference evidence="2" key="1">
    <citation type="submission" date="2020-07" db="EMBL/GenBank/DDBJ databases">
        <authorList>
            <person name="Pettersson B.M.F."/>
            <person name="Behra P.R.K."/>
            <person name="Ramesh M."/>
            <person name="Das S."/>
            <person name="Dasgupta S."/>
            <person name="Kirsebom L.A."/>
        </authorList>
    </citation>
    <scope>NUCLEOTIDE SEQUENCE</scope>
    <source>
        <strain evidence="2">CCUG 55640</strain>
    </source>
</reference>
<dbReference type="EMBL" id="JACKVH010000016">
    <property type="protein sequence ID" value="MCV7380268.1"/>
    <property type="molecule type" value="Genomic_DNA"/>
</dbReference>
<gene>
    <name evidence="2" type="ORF">H7K38_16615</name>
</gene>
<dbReference type="Gene3D" id="1.10.260.40">
    <property type="entry name" value="lambda repressor-like DNA-binding domains"/>
    <property type="match status" value="1"/>
</dbReference>
<evidence type="ECO:0000313" key="2">
    <source>
        <dbReference type="EMBL" id="MCV7380268.1"/>
    </source>
</evidence>
<dbReference type="Proteomes" id="UP001141650">
    <property type="component" value="Unassembled WGS sequence"/>
</dbReference>
<dbReference type="Pfam" id="PF01381">
    <property type="entry name" value="HTH_3"/>
    <property type="match status" value="1"/>
</dbReference>
<organism evidence="2 3">
    <name type="scientific">Mycobacterium alsense</name>
    <dbReference type="NCBI Taxonomy" id="324058"/>
    <lineage>
        <taxon>Bacteria</taxon>
        <taxon>Bacillati</taxon>
        <taxon>Actinomycetota</taxon>
        <taxon>Actinomycetes</taxon>
        <taxon>Mycobacteriales</taxon>
        <taxon>Mycobacteriaceae</taxon>
        <taxon>Mycobacterium</taxon>
    </lineage>
</organism>
<protein>
    <submittedName>
        <fullName evidence="2">Helix-turn-helix transcriptional regulator</fullName>
    </submittedName>
</protein>
<name>A0AA41XQY4_9MYCO</name>
<reference evidence="2" key="2">
    <citation type="journal article" date="2022" name="BMC Genomics">
        <title>Comparative genome analysis of mycobacteria focusing on tRNA and non-coding RNA.</title>
        <authorList>
            <person name="Behra P.R.K."/>
            <person name="Pettersson B.M.F."/>
            <person name="Ramesh M."/>
            <person name="Das S."/>
            <person name="Dasgupta S."/>
            <person name="Kirsebom L.A."/>
        </authorList>
    </citation>
    <scope>NUCLEOTIDE SEQUENCE</scope>
    <source>
        <strain evidence="2">CCUG 55640</strain>
    </source>
</reference>
<dbReference type="PROSITE" id="PS50943">
    <property type="entry name" value="HTH_CROC1"/>
    <property type="match status" value="1"/>
</dbReference>
<comment type="caution">
    <text evidence="2">The sequence shown here is derived from an EMBL/GenBank/DDBJ whole genome shotgun (WGS) entry which is preliminary data.</text>
</comment>
<accession>A0AA41XQY4</accession>
<proteinExistence type="predicted"/>
<dbReference type="InterPro" id="IPR010982">
    <property type="entry name" value="Lambda_DNA-bd_dom_sf"/>
</dbReference>
<dbReference type="SMART" id="SM00530">
    <property type="entry name" value="HTH_XRE"/>
    <property type="match status" value="1"/>
</dbReference>
<dbReference type="CDD" id="cd00093">
    <property type="entry name" value="HTH_XRE"/>
    <property type="match status" value="1"/>
</dbReference>
<evidence type="ECO:0000313" key="3">
    <source>
        <dbReference type="Proteomes" id="UP001141650"/>
    </source>
</evidence>
<evidence type="ECO:0000259" key="1">
    <source>
        <dbReference type="PROSITE" id="PS50943"/>
    </source>
</evidence>